<organism evidence="1 2">
    <name type="scientific">Mesorhizobium liriopis</name>
    <dbReference type="NCBI Taxonomy" id="2953882"/>
    <lineage>
        <taxon>Bacteria</taxon>
        <taxon>Pseudomonadati</taxon>
        <taxon>Pseudomonadota</taxon>
        <taxon>Alphaproteobacteria</taxon>
        <taxon>Hyphomicrobiales</taxon>
        <taxon>Phyllobacteriaceae</taxon>
        <taxon>Mesorhizobium</taxon>
    </lineage>
</organism>
<proteinExistence type="predicted"/>
<dbReference type="InterPro" id="IPR008767">
    <property type="entry name" value="Phage_SPP1_head-tail_adaptor"/>
</dbReference>
<gene>
    <name evidence="1" type="ORF">NGM99_02380</name>
</gene>
<dbReference type="Gene3D" id="2.40.10.270">
    <property type="entry name" value="Bacteriophage SPP1 head-tail adaptor protein"/>
    <property type="match status" value="1"/>
</dbReference>
<protein>
    <submittedName>
        <fullName evidence="1">Phage head closure protein</fullName>
    </submittedName>
</protein>
<evidence type="ECO:0000313" key="2">
    <source>
        <dbReference type="Proteomes" id="UP001205906"/>
    </source>
</evidence>
<comment type="caution">
    <text evidence="1">The sequence shown here is derived from an EMBL/GenBank/DDBJ whole genome shotgun (WGS) entry which is preliminary data.</text>
</comment>
<dbReference type="Proteomes" id="UP001205906">
    <property type="component" value="Unassembled WGS sequence"/>
</dbReference>
<sequence length="110" mass="12491">MAARIFAGTLRHEMVLQRMAPVPDGQGGHAEDWQEVARVFARIEPVSARSVTVADHAEARVTHRVTVRFRDDLKNGMRFLFGERVLEISAVHDPEERGRFLQCLVREAGR</sequence>
<accession>A0ABT1C3S7</accession>
<evidence type="ECO:0000313" key="1">
    <source>
        <dbReference type="EMBL" id="MCO6048636.1"/>
    </source>
</evidence>
<dbReference type="EMBL" id="JAMXQS010000001">
    <property type="protein sequence ID" value="MCO6048636.1"/>
    <property type="molecule type" value="Genomic_DNA"/>
</dbReference>
<dbReference type="InterPro" id="IPR038666">
    <property type="entry name" value="SSP1_head-tail_sf"/>
</dbReference>
<dbReference type="RefSeq" id="WP_252815544.1">
    <property type="nucleotide sequence ID" value="NZ_JAMXQS010000001.1"/>
</dbReference>
<reference evidence="1 2" key="1">
    <citation type="submission" date="2022-06" db="EMBL/GenBank/DDBJ databases">
        <title>Mesorhizobium sp. strain RP14 Genome sequencing and assembly.</title>
        <authorList>
            <person name="Kim I."/>
        </authorList>
    </citation>
    <scope>NUCLEOTIDE SEQUENCE [LARGE SCALE GENOMIC DNA]</scope>
    <source>
        <strain evidence="2">RP14(2022)</strain>
    </source>
</reference>
<name>A0ABT1C3S7_9HYPH</name>
<dbReference type="NCBIfam" id="TIGR01563">
    <property type="entry name" value="gp16_SPP1"/>
    <property type="match status" value="1"/>
</dbReference>
<dbReference type="Pfam" id="PF05521">
    <property type="entry name" value="Phage_HCP"/>
    <property type="match status" value="1"/>
</dbReference>
<keyword evidence="2" id="KW-1185">Reference proteome</keyword>